<evidence type="ECO:0000313" key="2">
    <source>
        <dbReference type="Proteomes" id="UP000054776"/>
    </source>
</evidence>
<reference evidence="1 2" key="1">
    <citation type="submission" date="2015-01" db="EMBL/GenBank/DDBJ databases">
        <title>Evolution of Trichinella species and genotypes.</title>
        <authorList>
            <person name="Korhonen P.K."/>
            <person name="Edoardo P."/>
            <person name="Giuseppe L.R."/>
            <person name="Gasser R.B."/>
        </authorList>
    </citation>
    <scope>NUCLEOTIDE SEQUENCE [LARGE SCALE GENOMIC DNA]</scope>
    <source>
        <strain evidence="1">ISS3</strain>
    </source>
</reference>
<sequence length="46" mass="5342">MNSLTPLTRNSSVQKLISLKCPLMQQQHPYEKSNIPNVYVDVKQRN</sequence>
<dbReference type="Proteomes" id="UP000054776">
    <property type="component" value="Unassembled WGS sequence"/>
</dbReference>
<dbReference type="InParanoid" id="A0A0V1AZ62"/>
<comment type="caution">
    <text evidence="1">The sequence shown here is derived from an EMBL/GenBank/DDBJ whole genome shotgun (WGS) entry which is preliminary data.</text>
</comment>
<proteinExistence type="predicted"/>
<name>A0A0V1AZ62_TRISP</name>
<gene>
    <name evidence="1" type="ORF">T01_7127</name>
</gene>
<accession>A0A0V1AZ62</accession>
<protein>
    <submittedName>
        <fullName evidence="1">Uncharacterized protein</fullName>
    </submittedName>
</protein>
<organism evidence="1 2">
    <name type="scientific">Trichinella spiralis</name>
    <name type="common">Trichina worm</name>
    <dbReference type="NCBI Taxonomy" id="6334"/>
    <lineage>
        <taxon>Eukaryota</taxon>
        <taxon>Metazoa</taxon>
        <taxon>Ecdysozoa</taxon>
        <taxon>Nematoda</taxon>
        <taxon>Enoplea</taxon>
        <taxon>Dorylaimia</taxon>
        <taxon>Trichinellida</taxon>
        <taxon>Trichinellidae</taxon>
        <taxon>Trichinella</taxon>
    </lineage>
</organism>
<dbReference type="AlphaFoldDB" id="A0A0V1AZ62"/>
<keyword evidence="2" id="KW-1185">Reference proteome</keyword>
<evidence type="ECO:0000313" key="1">
    <source>
        <dbReference type="EMBL" id="KRY30070.1"/>
    </source>
</evidence>
<dbReference type="EMBL" id="JYDH01000151">
    <property type="protein sequence ID" value="KRY30070.1"/>
    <property type="molecule type" value="Genomic_DNA"/>
</dbReference>